<accession>A0ABS6UPB0</accession>
<dbReference type="Pfam" id="PF00296">
    <property type="entry name" value="Bac_luciferase"/>
    <property type="match status" value="1"/>
</dbReference>
<evidence type="ECO:0000256" key="1">
    <source>
        <dbReference type="ARBA" id="ARBA00023002"/>
    </source>
</evidence>
<keyword evidence="1" id="KW-0560">Oxidoreductase</keyword>
<evidence type="ECO:0000256" key="2">
    <source>
        <dbReference type="ARBA" id="ARBA00023033"/>
    </source>
</evidence>
<dbReference type="PANTHER" id="PTHR30137">
    <property type="entry name" value="LUCIFERASE-LIKE MONOOXYGENASE"/>
    <property type="match status" value="1"/>
</dbReference>
<dbReference type="InterPro" id="IPR050766">
    <property type="entry name" value="Bact_Lucif_Oxidored"/>
</dbReference>
<dbReference type="EMBL" id="JADQDK010000001">
    <property type="protein sequence ID" value="MBW0134012.1"/>
    <property type="molecule type" value="Genomic_DNA"/>
</dbReference>
<dbReference type="InterPro" id="IPR011251">
    <property type="entry name" value="Luciferase-like_dom"/>
</dbReference>
<evidence type="ECO:0000313" key="5">
    <source>
        <dbReference type="Proteomes" id="UP000694287"/>
    </source>
</evidence>
<feature type="domain" description="Luciferase-like" evidence="3">
    <location>
        <begin position="1"/>
        <end position="313"/>
    </location>
</feature>
<gene>
    <name evidence="4" type="ORF">I4I81_07055</name>
</gene>
<sequence>MRIGAFLLAAGFPGRTHADVLDSCVATAVAAEEAGFDDVWVAEHHFMSYGLVPSAITMAGYLLGATSRIAVGTAVSVLSTTHPVALAEQALLLDQVSRGRFRLGVGRGGPWVDLEVFGTGTDRVGDGFAESLDLLLRALRGGPVAAAGERFAFREVDVVPAPHTAPHPPVVLAVTSPQGRALAAAHGLPMLLGMHADDVEKAAFVRGYPAAVPDGRVPGAAGTGCGIGARGHVSVAVAHVEDTTAGAQAVLREALPRWLGPGLAGHRRVDDAPHRPRDPVAYTDLLCRLHAVGTPDDAVARLAGSAARTGIDHVLLMVEGSGDRGRVLENVRRLGAEVLPRLRRVRPAG</sequence>
<proteinExistence type="predicted"/>
<keyword evidence="2" id="KW-0503">Monooxygenase</keyword>
<organism evidence="4 5">
    <name type="scientific">Pseudonocardia abyssalis</name>
    <dbReference type="NCBI Taxonomy" id="2792008"/>
    <lineage>
        <taxon>Bacteria</taxon>
        <taxon>Bacillati</taxon>
        <taxon>Actinomycetota</taxon>
        <taxon>Actinomycetes</taxon>
        <taxon>Pseudonocardiales</taxon>
        <taxon>Pseudonocardiaceae</taxon>
        <taxon>Pseudonocardia</taxon>
    </lineage>
</organism>
<reference evidence="4 5" key="1">
    <citation type="submission" date="2020-11" db="EMBL/GenBank/DDBJ databases">
        <title>Pseudonocardia abyssalis sp. nov. and Pseudonocardia oceani sp. nov., description and phylogenomic analysis of two novel actinomycetes isolated from the deep Southern Ocean.</title>
        <authorList>
            <person name="Parra J."/>
        </authorList>
    </citation>
    <scope>NUCLEOTIDE SEQUENCE [LARGE SCALE GENOMIC DNA]</scope>
    <source>
        <strain evidence="4 5">KRD-168</strain>
    </source>
</reference>
<evidence type="ECO:0000259" key="3">
    <source>
        <dbReference type="Pfam" id="PF00296"/>
    </source>
</evidence>
<protein>
    <submittedName>
        <fullName evidence="4">LLM class flavin-dependent oxidoreductase</fullName>
    </submittedName>
</protein>
<dbReference type="PANTHER" id="PTHR30137:SF8">
    <property type="entry name" value="BLR5498 PROTEIN"/>
    <property type="match status" value="1"/>
</dbReference>
<dbReference type="Proteomes" id="UP000694287">
    <property type="component" value="Unassembled WGS sequence"/>
</dbReference>
<name>A0ABS6UPB0_9PSEU</name>
<keyword evidence="5" id="KW-1185">Reference proteome</keyword>
<comment type="caution">
    <text evidence="4">The sequence shown here is derived from an EMBL/GenBank/DDBJ whole genome shotgun (WGS) entry which is preliminary data.</text>
</comment>
<evidence type="ECO:0000313" key="4">
    <source>
        <dbReference type="EMBL" id="MBW0134012.1"/>
    </source>
</evidence>
<dbReference type="RefSeq" id="WP_218605382.1">
    <property type="nucleotide sequence ID" value="NZ_JADQDJ010000342.1"/>
</dbReference>